<dbReference type="InterPro" id="IPR045247">
    <property type="entry name" value="Oye-like"/>
</dbReference>
<dbReference type="InterPro" id="IPR013785">
    <property type="entry name" value="Aldolase_TIM"/>
</dbReference>
<dbReference type="Pfam" id="PF00724">
    <property type="entry name" value="Oxidored_FMN"/>
    <property type="match status" value="1"/>
</dbReference>
<evidence type="ECO:0000259" key="1">
    <source>
        <dbReference type="Pfam" id="PF00724"/>
    </source>
</evidence>
<dbReference type="PANTHER" id="PTHR22893">
    <property type="entry name" value="NADH OXIDOREDUCTASE-RELATED"/>
    <property type="match status" value="1"/>
</dbReference>
<dbReference type="AlphaFoldDB" id="A0A9W8ZSW4"/>
<organism evidence="2 3">
    <name type="scientific">Lentinula lateritia</name>
    <dbReference type="NCBI Taxonomy" id="40482"/>
    <lineage>
        <taxon>Eukaryota</taxon>
        <taxon>Fungi</taxon>
        <taxon>Dikarya</taxon>
        <taxon>Basidiomycota</taxon>
        <taxon>Agaricomycotina</taxon>
        <taxon>Agaricomycetes</taxon>
        <taxon>Agaricomycetidae</taxon>
        <taxon>Agaricales</taxon>
        <taxon>Marasmiineae</taxon>
        <taxon>Omphalotaceae</taxon>
        <taxon>Lentinula</taxon>
    </lineage>
</organism>
<gene>
    <name evidence="2" type="ORF">C8J55DRAFT_529491</name>
</gene>
<evidence type="ECO:0000313" key="2">
    <source>
        <dbReference type="EMBL" id="KAJ4464901.1"/>
    </source>
</evidence>
<accession>A0A9W8ZSW4</accession>
<dbReference type="SUPFAM" id="SSF51395">
    <property type="entry name" value="FMN-linked oxidoreductases"/>
    <property type="match status" value="1"/>
</dbReference>
<dbReference type="GO" id="GO:0016491">
    <property type="term" value="F:oxidoreductase activity"/>
    <property type="evidence" value="ECO:0007669"/>
    <property type="project" value="InterPro"/>
</dbReference>
<name>A0A9W8ZSW4_9AGAR</name>
<feature type="domain" description="NADH:flavin oxidoreductase/NADH oxidase N-terminal" evidence="1">
    <location>
        <begin position="9"/>
        <end position="352"/>
    </location>
</feature>
<sequence length="384" mass="41890">MAPASVVALFEPLQLGALTLRNRVFISALTRNRSVPTNIPNAVNLEYYQQRAKSAGLIITEGVLITPQGSEWPHAPGIWSKEQIAGWKKITDAVHQEGSVIYAQLWHLGRASHPDAPEQKATGLPVYAPSAISARGGKFRFIPGEPGYVTPTAIDDPTILLDLFETAAVNAKEAGFDGVELHGANGYLIHQFLDSTSNTRTDSWGGSAANRSKFGLLALEKVIKVFGKDRVGIKLSPAGGYNDMGMPLEETIATFTHFITEADKLGIVYIDLVRYVEMLDPVIDGEKRATKHDVVATYSPLFKHTKIFSNAGWTGEEAAAAIEDGKVEGVFFGMGWINHPDFAARLEHGKPLDNPIDFTTLYGTYHGSEEEQRKGYVDYAAAVY</sequence>
<dbReference type="GO" id="GO:0010181">
    <property type="term" value="F:FMN binding"/>
    <property type="evidence" value="ECO:0007669"/>
    <property type="project" value="InterPro"/>
</dbReference>
<dbReference type="Proteomes" id="UP001150238">
    <property type="component" value="Unassembled WGS sequence"/>
</dbReference>
<protein>
    <recommendedName>
        <fullName evidence="1">NADH:flavin oxidoreductase/NADH oxidase N-terminal domain-containing protein</fullName>
    </recommendedName>
</protein>
<dbReference type="CDD" id="cd02933">
    <property type="entry name" value="OYE_like_FMN"/>
    <property type="match status" value="1"/>
</dbReference>
<proteinExistence type="predicted"/>
<dbReference type="InterPro" id="IPR001155">
    <property type="entry name" value="OxRdtase_FMN_N"/>
</dbReference>
<reference evidence="2" key="1">
    <citation type="submission" date="2022-08" db="EMBL/GenBank/DDBJ databases">
        <authorList>
            <consortium name="DOE Joint Genome Institute"/>
            <person name="Min B."/>
            <person name="Riley R."/>
            <person name="Sierra-Patev S."/>
            <person name="Naranjo-Ortiz M."/>
            <person name="Looney B."/>
            <person name="Konkel Z."/>
            <person name="Slot J.C."/>
            <person name="Sakamoto Y."/>
            <person name="Steenwyk J.L."/>
            <person name="Rokas A."/>
            <person name="Carro J."/>
            <person name="Camarero S."/>
            <person name="Ferreira P."/>
            <person name="Molpeceres G."/>
            <person name="Ruiz-Duenas F.J."/>
            <person name="Serrano A."/>
            <person name="Henrissat B."/>
            <person name="Drula E."/>
            <person name="Hughes K.W."/>
            <person name="Mata J.L."/>
            <person name="Ishikawa N.K."/>
            <person name="Vargas-Isla R."/>
            <person name="Ushijima S."/>
            <person name="Smith C.A."/>
            <person name="Ahrendt S."/>
            <person name="Andreopoulos W."/>
            <person name="He G."/>
            <person name="Labutti K."/>
            <person name="Lipzen A."/>
            <person name="Ng V."/>
            <person name="Sandor L."/>
            <person name="Barry K."/>
            <person name="Martinez A.T."/>
            <person name="Xiao Y."/>
            <person name="Gibbons J.G."/>
            <person name="Terashima K."/>
            <person name="Hibbett D.S."/>
            <person name="Grigoriev I.V."/>
        </authorList>
    </citation>
    <scope>NUCLEOTIDE SEQUENCE</scope>
    <source>
        <strain evidence="2">Sp2 HRB7682 ss15</strain>
    </source>
</reference>
<evidence type="ECO:0000313" key="3">
    <source>
        <dbReference type="Proteomes" id="UP001150238"/>
    </source>
</evidence>
<reference evidence="2" key="2">
    <citation type="journal article" date="2023" name="Proc. Natl. Acad. Sci. U.S.A.">
        <title>A global phylogenomic analysis of the shiitake genus Lentinula.</title>
        <authorList>
            <person name="Sierra-Patev S."/>
            <person name="Min B."/>
            <person name="Naranjo-Ortiz M."/>
            <person name="Looney B."/>
            <person name="Konkel Z."/>
            <person name="Slot J.C."/>
            <person name="Sakamoto Y."/>
            <person name="Steenwyk J.L."/>
            <person name="Rokas A."/>
            <person name="Carro J."/>
            <person name="Camarero S."/>
            <person name="Ferreira P."/>
            <person name="Molpeceres G."/>
            <person name="Ruiz-Duenas F.J."/>
            <person name="Serrano A."/>
            <person name="Henrissat B."/>
            <person name="Drula E."/>
            <person name="Hughes K.W."/>
            <person name="Mata J.L."/>
            <person name="Ishikawa N.K."/>
            <person name="Vargas-Isla R."/>
            <person name="Ushijima S."/>
            <person name="Smith C.A."/>
            <person name="Donoghue J."/>
            <person name="Ahrendt S."/>
            <person name="Andreopoulos W."/>
            <person name="He G."/>
            <person name="LaButti K."/>
            <person name="Lipzen A."/>
            <person name="Ng V."/>
            <person name="Riley R."/>
            <person name="Sandor L."/>
            <person name="Barry K."/>
            <person name="Martinez A.T."/>
            <person name="Xiao Y."/>
            <person name="Gibbons J.G."/>
            <person name="Terashima K."/>
            <person name="Grigoriev I.V."/>
            <person name="Hibbett D."/>
        </authorList>
    </citation>
    <scope>NUCLEOTIDE SEQUENCE</scope>
    <source>
        <strain evidence="2">Sp2 HRB7682 ss15</strain>
    </source>
</reference>
<dbReference type="Gene3D" id="3.20.20.70">
    <property type="entry name" value="Aldolase class I"/>
    <property type="match status" value="1"/>
</dbReference>
<dbReference type="EMBL" id="JANVFS010000055">
    <property type="protein sequence ID" value="KAJ4464901.1"/>
    <property type="molecule type" value="Genomic_DNA"/>
</dbReference>
<comment type="caution">
    <text evidence="2">The sequence shown here is derived from an EMBL/GenBank/DDBJ whole genome shotgun (WGS) entry which is preliminary data.</text>
</comment>
<dbReference type="PANTHER" id="PTHR22893:SF91">
    <property type="entry name" value="NADPH DEHYDROGENASE 2-RELATED"/>
    <property type="match status" value="1"/>
</dbReference>